<evidence type="ECO:0000256" key="3">
    <source>
        <dbReference type="ARBA" id="ARBA00022475"/>
    </source>
</evidence>
<evidence type="ECO:0000256" key="2">
    <source>
        <dbReference type="ARBA" id="ARBA00005745"/>
    </source>
</evidence>
<feature type="domain" description="Type II secretion system protein GspF" evidence="9">
    <location>
        <begin position="74"/>
        <end position="197"/>
    </location>
</feature>
<evidence type="ECO:0000313" key="11">
    <source>
        <dbReference type="Proteomes" id="UP000325606"/>
    </source>
</evidence>
<dbReference type="PANTHER" id="PTHR30012">
    <property type="entry name" value="GENERAL SECRETION PATHWAY PROTEIN"/>
    <property type="match status" value="1"/>
</dbReference>
<dbReference type="InterPro" id="IPR003004">
    <property type="entry name" value="GspF/PilC"/>
</dbReference>
<keyword evidence="7 8" id="KW-0472">Membrane</keyword>
<proteinExistence type="inferred from homology"/>
<feature type="transmembrane region" description="Helical" evidence="8">
    <location>
        <begin position="179"/>
        <end position="203"/>
    </location>
</feature>
<accession>A0A5J6LHZ3</accession>
<evidence type="ECO:0000313" key="10">
    <source>
        <dbReference type="EMBL" id="QEW08118.1"/>
    </source>
</evidence>
<keyword evidence="6 8" id="KW-1133">Transmembrane helix</keyword>
<feature type="transmembrane region" description="Helical" evidence="8">
    <location>
        <begin position="215"/>
        <end position="242"/>
    </location>
</feature>
<dbReference type="KEGG" id="nik:F5I99_17360"/>
<dbReference type="InterPro" id="IPR042094">
    <property type="entry name" value="T2SS_GspF_sf"/>
</dbReference>
<dbReference type="InterPro" id="IPR018076">
    <property type="entry name" value="T2SS_GspF_dom"/>
</dbReference>
<protein>
    <submittedName>
        <fullName evidence="10">Type II secretion system F family protein</fullName>
    </submittedName>
</protein>
<dbReference type="GO" id="GO:0015628">
    <property type="term" value="P:protein secretion by the type II secretion system"/>
    <property type="evidence" value="ECO:0007669"/>
    <property type="project" value="TreeGrafter"/>
</dbReference>
<feature type="domain" description="Type II secretion system protein GspF" evidence="9">
    <location>
        <begin position="277"/>
        <end position="399"/>
    </location>
</feature>
<evidence type="ECO:0000256" key="1">
    <source>
        <dbReference type="ARBA" id="ARBA00004429"/>
    </source>
</evidence>
<dbReference type="PRINTS" id="PR00812">
    <property type="entry name" value="BCTERIALGSPF"/>
</dbReference>
<keyword evidence="4" id="KW-0997">Cell inner membrane</keyword>
<dbReference type="GO" id="GO:0005886">
    <property type="term" value="C:plasma membrane"/>
    <property type="evidence" value="ECO:0007669"/>
    <property type="project" value="UniProtKB-SubCell"/>
</dbReference>
<feature type="transmembrane region" description="Helical" evidence="8">
    <location>
        <begin position="380"/>
        <end position="401"/>
    </location>
</feature>
<keyword evidence="5 8" id="KW-0812">Transmembrane</keyword>
<dbReference type="Gene3D" id="1.20.81.30">
    <property type="entry name" value="Type II secretion system (T2SS), domain F"/>
    <property type="match status" value="2"/>
</dbReference>
<evidence type="ECO:0000256" key="6">
    <source>
        <dbReference type="ARBA" id="ARBA00022989"/>
    </source>
</evidence>
<evidence type="ECO:0000256" key="4">
    <source>
        <dbReference type="ARBA" id="ARBA00022519"/>
    </source>
</evidence>
<dbReference type="RefSeq" id="WP_151058222.1">
    <property type="nucleotide sequence ID" value="NZ_CP044222.1"/>
</dbReference>
<gene>
    <name evidence="10" type="ORF">F5I99_17360</name>
</gene>
<dbReference type="Pfam" id="PF00482">
    <property type="entry name" value="T2SSF"/>
    <property type="match status" value="2"/>
</dbReference>
<dbReference type="FunFam" id="1.20.81.30:FF:000001">
    <property type="entry name" value="Type II secretion system protein F"/>
    <property type="match status" value="2"/>
</dbReference>
<keyword evidence="3" id="KW-1003">Cell membrane</keyword>
<comment type="similarity">
    <text evidence="2">Belongs to the GSP F family.</text>
</comment>
<evidence type="ECO:0000259" key="9">
    <source>
        <dbReference type="Pfam" id="PF00482"/>
    </source>
</evidence>
<evidence type="ECO:0000256" key="5">
    <source>
        <dbReference type="ARBA" id="ARBA00022692"/>
    </source>
</evidence>
<reference evidence="10 11" key="1">
    <citation type="submission" date="2019-09" db="EMBL/GenBank/DDBJ databases">
        <title>Nitrincola iocasae sp. nov., a bacterium isolated from the sediment collected at a cold seep field in South China Sea.</title>
        <authorList>
            <person name="Zhang H."/>
            <person name="Wang H."/>
            <person name="Li C."/>
        </authorList>
    </citation>
    <scope>NUCLEOTIDE SEQUENCE [LARGE SCALE GENOMIC DNA]</scope>
    <source>
        <strain evidence="10 11">KXZD1103</strain>
    </source>
</reference>
<keyword evidence="11" id="KW-1185">Reference proteome</keyword>
<name>A0A5J6LHZ3_9GAMM</name>
<dbReference type="Proteomes" id="UP000325606">
    <property type="component" value="Chromosome"/>
</dbReference>
<organism evidence="10 11">
    <name type="scientific">Nitrincola iocasae</name>
    <dbReference type="NCBI Taxonomy" id="2614693"/>
    <lineage>
        <taxon>Bacteria</taxon>
        <taxon>Pseudomonadati</taxon>
        <taxon>Pseudomonadota</taxon>
        <taxon>Gammaproteobacteria</taxon>
        <taxon>Oceanospirillales</taxon>
        <taxon>Oceanospirillaceae</taxon>
        <taxon>Nitrincola</taxon>
    </lineage>
</organism>
<comment type="subcellular location">
    <subcellularLocation>
        <location evidence="1">Cell inner membrane</location>
        <topology evidence="1">Multi-pass membrane protein</topology>
    </subcellularLocation>
</comment>
<evidence type="ECO:0000256" key="8">
    <source>
        <dbReference type="SAM" id="Phobius"/>
    </source>
</evidence>
<dbReference type="AlphaFoldDB" id="A0A5J6LHZ3"/>
<dbReference type="EMBL" id="CP044222">
    <property type="protein sequence ID" value="QEW08118.1"/>
    <property type="molecule type" value="Genomic_DNA"/>
</dbReference>
<evidence type="ECO:0000256" key="7">
    <source>
        <dbReference type="ARBA" id="ARBA00023136"/>
    </source>
</evidence>
<dbReference type="PANTHER" id="PTHR30012:SF4">
    <property type="entry name" value="MSHA BIOGENESIS PROTEIN MSHG"/>
    <property type="match status" value="1"/>
</dbReference>
<sequence length="409" mass="45053">MAVFQYRARRGQDRVTEGRLTADTAEAAASQLLTSGLIPLDIRLATTDSSESLSDQLNKLMPPRKITLDELILFSRQMYSITKAGVPLIQGLSRLSESMSNPRLGEILREISRDLEGGRDVAGSFGRHRKVFGTLYISLLQVGEMTGQMDRVFLTMHDYLSRDRDTANKIKSATRYPMFVIIAIAIAIGVLTTVVIPAFAQVFDSVKMDLPLPTIIILAVSGFATKWWLQILMAIGLGIVAFRYWSNTERGRYLWDRTKLQFPKVGNILLRATIARFVRAFGVALQSGVPITQALAGVAATTGNTYITEKILSMQSGIERGDSILRTAASAQIFTPVVLQMVAVGEETGQLDAMMLEVADFYDREVAYDIDNLSSIIEPILTVAVGIIVLILALGIFLPMWDLTQLAGR</sequence>